<dbReference type="Gene3D" id="3.20.20.370">
    <property type="entry name" value="Glycoside hydrolase/deacetylase"/>
    <property type="match status" value="1"/>
</dbReference>
<evidence type="ECO:0000313" key="3">
    <source>
        <dbReference type="Proteomes" id="UP000679848"/>
    </source>
</evidence>
<evidence type="ECO:0000313" key="2">
    <source>
        <dbReference type="EMBL" id="BCK84608.1"/>
    </source>
</evidence>
<feature type="domain" description="NodB homology" evidence="1">
    <location>
        <begin position="28"/>
        <end position="264"/>
    </location>
</feature>
<dbReference type="InterPro" id="IPR037950">
    <property type="entry name" value="PgdA-like"/>
</dbReference>
<protein>
    <recommendedName>
        <fullName evidence="1">NodB homology domain-containing protein</fullName>
    </recommendedName>
</protein>
<dbReference type="CDD" id="cd10938">
    <property type="entry name" value="CE4_HpPgdA_like"/>
    <property type="match status" value="1"/>
</dbReference>
<dbReference type="InterPro" id="IPR002509">
    <property type="entry name" value="NODB_dom"/>
</dbReference>
<dbReference type="PROSITE" id="PS51677">
    <property type="entry name" value="NODB"/>
    <property type="match status" value="1"/>
</dbReference>
<dbReference type="EMBL" id="AP023420">
    <property type="protein sequence ID" value="BCK84608.1"/>
    <property type="molecule type" value="Genomic_DNA"/>
</dbReference>
<dbReference type="PANTHER" id="PTHR47561">
    <property type="entry name" value="POLYSACCHARIDE DEACETYLASE FAMILY PROTEIN (AFU_ORTHOLOGUE AFUA_6G05030)"/>
    <property type="match status" value="1"/>
</dbReference>
<dbReference type="InterPro" id="IPR011330">
    <property type="entry name" value="Glyco_hydro/deAcase_b/a-brl"/>
</dbReference>
<dbReference type="AlphaFoldDB" id="A0A810Q8M1"/>
<dbReference type="RefSeq" id="WP_187029231.1">
    <property type="nucleotide sequence ID" value="NZ_AP023420.1"/>
</dbReference>
<keyword evidence="3" id="KW-1185">Reference proteome</keyword>
<dbReference type="PANTHER" id="PTHR47561:SF1">
    <property type="entry name" value="POLYSACCHARIDE DEACETYLASE FAMILY PROTEIN (AFU_ORTHOLOGUE AFUA_6G05030)"/>
    <property type="match status" value="1"/>
</dbReference>
<dbReference type="GO" id="GO:0016810">
    <property type="term" value="F:hydrolase activity, acting on carbon-nitrogen (but not peptide) bonds"/>
    <property type="evidence" value="ECO:0007669"/>
    <property type="project" value="InterPro"/>
</dbReference>
<organism evidence="2 3">
    <name type="scientific">Pusillibacter faecalis</name>
    <dbReference type="NCBI Taxonomy" id="2714358"/>
    <lineage>
        <taxon>Bacteria</taxon>
        <taxon>Bacillati</taxon>
        <taxon>Bacillota</taxon>
        <taxon>Clostridia</taxon>
        <taxon>Eubacteriales</taxon>
        <taxon>Oscillospiraceae</taxon>
        <taxon>Pusillibacter</taxon>
    </lineage>
</organism>
<evidence type="ECO:0000259" key="1">
    <source>
        <dbReference type="PROSITE" id="PS51677"/>
    </source>
</evidence>
<dbReference type="Pfam" id="PF01522">
    <property type="entry name" value="Polysacc_deac_1"/>
    <property type="match status" value="1"/>
</dbReference>
<proteinExistence type="predicted"/>
<dbReference type="KEGG" id="pfaa:MM59RIKEN_19270"/>
<gene>
    <name evidence="2" type="ORF">MM59RIKEN_19270</name>
</gene>
<accession>A0A810Q8M1</accession>
<reference evidence="2" key="1">
    <citation type="submission" date="2020-09" db="EMBL/GenBank/DDBJ databases">
        <title>New species isolated from human feces.</title>
        <authorList>
            <person name="Kitahara M."/>
            <person name="Shigeno Y."/>
            <person name="Shime M."/>
            <person name="Matsumoto Y."/>
            <person name="Nakamura S."/>
            <person name="Motooka D."/>
            <person name="Fukuoka S."/>
            <person name="Nishikawa H."/>
            <person name="Benno Y."/>
        </authorList>
    </citation>
    <scope>NUCLEOTIDE SEQUENCE</scope>
    <source>
        <strain evidence="2">MM59</strain>
    </source>
</reference>
<dbReference type="SUPFAM" id="SSF88713">
    <property type="entry name" value="Glycoside hydrolase/deacetylase"/>
    <property type="match status" value="1"/>
</dbReference>
<dbReference type="GO" id="GO:0005975">
    <property type="term" value="P:carbohydrate metabolic process"/>
    <property type="evidence" value="ECO:0007669"/>
    <property type="project" value="InterPro"/>
</dbReference>
<sequence>MRKMPVLLTFDVDGEMIWRCRDPENADRPVTLSLGHYGLDRGLPRILKVLKKYDAPATFFVPGMTAEMFPYTLTSILDEGIHEIGHHSYSHTYPDKFPSKEAEAEDYERASRIIEPVVGHKLKGYRSPAWEFSRNTLDILKDMGIEYSSNMMGTDCLQPLEIFGEKSNIIEVPIHWILDDAAFWLYSVRIQGKCMQPLSAVEDCWIKEFDGLYEEFMDEVDSGVDSDIVFVLTCHPQIIGRPSRMMVLENVIKHIHSCPNVEFVTMGQAVADYKKRHGLA</sequence>
<dbReference type="Proteomes" id="UP000679848">
    <property type="component" value="Chromosome"/>
</dbReference>
<name>A0A810Q8M1_9FIRM</name>